<reference evidence="6" key="1">
    <citation type="submission" date="2023-07" db="EMBL/GenBank/DDBJ databases">
        <title>draft genome sequence of fig (Ficus carica).</title>
        <authorList>
            <person name="Takahashi T."/>
            <person name="Nishimura K."/>
        </authorList>
    </citation>
    <scope>NUCLEOTIDE SEQUENCE</scope>
</reference>
<accession>A0AA88AP50</accession>
<comment type="subcellular location">
    <subcellularLocation>
        <location evidence="1">Membrane</location>
        <topology evidence="1">Multi-pass membrane protein</topology>
    </subcellularLocation>
</comment>
<keyword evidence="3" id="KW-0812">Transmembrane</keyword>
<evidence type="ECO:0000256" key="5">
    <source>
        <dbReference type="ARBA" id="ARBA00023136"/>
    </source>
</evidence>
<dbReference type="Proteomes" id="UP001187192">
    <property type="component" value="Unassembled WGS sequence"/>
</dbReference>
<comment type="caution">
    <text evidence="6">The sequence shown here is derived from an EMBL/GenBank/DDBJ whole genome shotgun (WGS) entry which is preliminary data.</text>
</comment>
<organism evidence="6 7">
    <name type="scientific">Ficus carica</name>
    <name type="common">Common fig</name>
    <dbReference type="NCBI Taxonomy" id="3494"/>
    <lineage>
        <taxon>Eukaryota</taxon>
        <taxon>Viridiplantae</taxon>
        <taxon>Streptophyta</taxon>
        <taxon>Embryophyta</taxon>
        <taxon>Tracheophyta</taxon>
        <taxon>Spermatophyta</taxon>
        <taxon>Magnoliopsida</taxon>
        <taxon>eudicotyledons</taxon>
        <taxon>Gunneridae</taxon>
        <taxon>Pentapetalae</taxon>
        <taxon>rosids</taxon>
        <taxon>fabids</taxon>
        <taxon>Rosales</taxon>
        <taxon>Moraceae</taxon>
        <taxon>Ficeae</taxon>
        <taxon>Ficus</taxon>
    </lineage>
</organism>
<evidence type="ECO:0000256" key="1">
    <source>
        <dbReference type="ARBA" id="ARBA00004141"/>
    </source>
</evidence>
<keyword evidence="7" id="KW-1185">Reference proteome</keyword>
<evidence type="ECO:0000313" key="6">
    <source>
        <dbReference type="EMBL" id="GMN56300.1"/>
    </source>
</evidence>
<evidence type="ECO:0000256" key="2">
    <source>
        <dbReference type="ARBA" id="ARBA00010535"/>
    </source>
</evidence>
<protein>
    <submittedName>
        <fullName evidence="6">Uncharacterized protein</fullName>
    </submittedName>
</protein>
<dbReference type="AlphaFoldDB" id="A0AA88AP50"/>
<evidence type="ECO:0000256" key="4">
    <source>
        <dbReference type="ARBA" id="ARBA00022989"/>
    </source>
</evidence>
<dbReference type="InterPro" id="IPR001694">
    <property type="entry name" value="NADH_UbQ_OxRdtase_su1/FPO"/>
</dbReference>
<gene>
    <name evidence="6" type="ORF">TIFTF001_025410</name>
</gene>
<dbReference type="EMBL" id="BTGU01000062">
    <property type="protein sequence ID" value="GMN56300.1"/>
    <property type="molecule type" value="Genomic_DNA"/>
</dbReference>
<dbReference type="GO" id="GO:0003954">
    <property type="term" value="F:NADH dehydrogenase activity"/>
    <property type="evidence" value="ECO:0007669"/>
    <property type="project" value="TreeGrafter"/>
</dbReference>
<evidence type="ECO:0000313" key="7">
    <source>
        <dbReference type="Proteomes" id="UP001187192"/>
    </source>
</evidence>
<dbReference type="GO" id="GO:0009060">
    <property type="term" value="P:aerobic respiration"/>
    <property type="evidence" value="ECO:0007669"/>
    <property type="project" value="TreeGrafter"/>
</dbReference>
<name>A0AA88AP50_FICCA</name>
<keyword evidence="5" id="KW-0472">Membrane</keyword>
<dbReference type="GO" id="GO:0016020">
    <property type="term" value="C:membrane"/>
    <property type="evidence" value="ECO:0007669"/>
    <property type="project" value="UniProtKB-SubCell"/>
</dbReference>
<comment type="similarity">
    <text evidence="2">Belongs to the complex I subunit 1 family.</text>
</comment>
<dbReference type="PANTHER" id="PTHR11432:SF3">
    <property type="entry name" value="NADH-UBIQUINONE OXIDOREDUCTASE CHAIN 1"/>
    <property type="match status" value="1"/>
</dbReference>
<evidence type="ECO:0000256" key="3">
    <source>
        <dbReference type="ARBA" id="ARBA00022692"/>
    </source>
</evidence>
<proteinExistence type="inferred from homology"/>
<keyword evidence="4" id="KW-1133">Transmembrane helix</keyword>
<dbReference type="PANTHER" id="PTHR11432">
    <property type="entry name" value="NADH DEHYDROGENASE SUBUNIT 1"/>
    <property type="match status" value="1"/>
</dbReference>
<sequence>MFFISSPAETNRALVDLPTAEVESIAGYNMEYALDVILNSPLLAEANASKECYTRAE</sequence>